<dbReference type="AlphaFoldDB" id="A0A0T5XBH2"/>
<sequence>MIKAATADELKEVADRLANGADITYEQADSVFLAYKTCGRKKANPKTEAALSLWFDAVLSELKPRGRSCVFVHTLPLTLFEGDEFFQVVSECLKLLPK</sequence>
<dbReference type="RefSeq" id="WP_009202257.1">
    <property type="nucleotide sequence ID" value="NZ_ACJX03000001.1"/>
</dbReference>
<proteinExistence type="predicted"/>
<organism evidence="1 2">
    <name type="scientific">Acetomicrobium hydrogeniformans ATCC BAA-1850</name>
    <dbReference type="NCBI Taxonomy" id="592015"/>
    <lineage>
        <taxon>Bacteria</taxon>
        <taxon>Thermotogati</taxon>
        <taxon>Synergistota</taxon>
        <taxon>Synergistia</taxon>
        <taxon>Synergistales</taxon>
        <taxon>Acetomicrobiaceae</taxon>
        <taxon>Acetomicrobium</taxon>
    </lineage>
</organism>
<gene>
    <name evidence="1" type="ORF">HMPREF1705_04356</name>
</gene>
<keyword evidence="2" id="KW-1185">Reference proteome</keyword>
<dbReference type="STRING" id="592015.HMPREF1705_04356"/>
<evidence type="ECO:0000313" key="2">
    <source>
        <dbReference type="Proteomes" id="UP000005273"/>
    </source>
</evidence>
<evidence type="ECO:0000313" key="1">
    <source>
        <dbReference type="EMBL" id="KRT35093.1"/>
    </source>
</evidence>
<name>A0A0T5XBH2_9BACT</name>
<reference evidence="2" key="1">
    <citation type="submission" date="2012-09" db="EMBL/GenBank/DDBJ databases">
        <authorList>
            <person name="Weinstock G."/>
            <person name="Sodergren E."/>
            <person name="Clifton S."/>
            <person name="Fulton L."/>
            <person name="Fulton B."/>
            <person name="Courtney L."/>
            <person name="Fronick C."/>
            <person name="Harrison M."/>
            <person name="Strong C."/>
            <person name="Farmer C."/>
            <person name="Delehaunty K."/>
            <person name="Markovic C."/>
            <person name="Hall O."/>
            <person name="Minx P."/>
            <person name="Tomlinson C."/>
            <person name="Mitreva M."/>
            <person name="Nelson J."/>
            <person name="Hou S."/>
            <person name="Wollam A."/>
            <person name="Pepin K.H."/>
            <person name="Johnson M."/>
            <person name="Bhonagiri V."/>
            <person name="Nash W.E."/>
            <person name="Suruliraj S."/>
            <person name="Warren W."/>
            <person name="Chinwalla A."/>
            <person name="Mardis E.R."/>
            <person name="Wilson R.K."/>
        </authorList>
    </citation>
    <scope>NUCLEOTIDE SEQUENCE [LARGE SCALE GENOMIC DNA]</scope>
    <source>
        <strain evidence="2">OS1</strain>
    </source>
</reference>
<accession>A0A0T5XBH2</accession>
<comment type="caution">
    <text evidence="1">The sequence shown here is derived from an EMBL/GenBank/DDBJ whole genome shotgun (WGS) entry which is preliminary data.</text>
</comment>
<dbReference type="Proteomes" id="UP000005273">
    <property type="component" value="Unassembled WGS sequence"/>
</dbReference>
<dbReference type="EMBL" id="ACJX03000001">
    <property type="protein sequence ID" value="KRT35093.1"/>
    <property type="molecule type" value="Genomic_DNA"/>
</dbReference>
<protein>
    <submittedName>
        <fullName evidence="1">Uncharacterized protein</fullName>
    </submittedName>
</protein>